<proteinExistence type="predicted"/>
<protein>
    <submittedName>
        <fullName evidence="2">Uncharacterized protein</fullName>
    </submittedName>
</protein>
<evidence type="ECO:0000313" key="3">
    <source>
        <dbReference type="Proteomes" id="UP000515312"/>
    </source>
</evidence>
<organism evidence="2 3">
    <name type="scientific">Alloacidobacterium dinghuense</name>
    <dbReference type="NCBI Taxonomy" id="2763107"/>
    <lineage>
        <taxon>Bacteria</taxon>
        <taxon>Pseudomonadati</taxon>
        <taxon>Acidobacteriota</taxon>
        <taxon>Terriglobia</taxon>
        <taxon>Terriglobales</taxon>
        <taxon>Acidobacteriaceae</taxon>
        <taxon>Alloacidobacterium</taxon>
    </lineage>
</organism>
<dbReference type="Proteomes" id="UP000515312">
    <property type="component" value="Chromosome"/>
</dbReference>
<dbReference type="AlphaFoldDB" id="A0A7G8BMF8"/>
<keyword evidence="3" id="KW-1185">Reference proteome</keyword>
<gene>
    <name evidence="2" type="ORF">H7849_07350</name>
</gene>
<evidence type="ECO:0000313" key="2">
    <source>
        <dbReference type="EMBL" id="QNI33728.1"/>
    </source>
</evidence>
<keyword evidence="1" id="KW-0175">Coiled coil</keyword>
<reference evidence="2 3" key="1">
    <citation type="submission" date="2020-08" db="EMBL/GenBank/DDBJ databases">
        <title>Edaphobacter telluris sp. nov. and Acidobacterium dinghuensis sp. nov., two acidobacteria isolated from forest soil.</title>
        <authorList>
            <person name="Fu J."/>
            <person name="Qiu L."/>
        </authorList>
    </citation>
    <scope>NUCLEOTIDE SEQUENCE [LARGE SCALE GENOMIC DNA]</scope>
    <source>
        <strain evidence="2">4Y35</strain>
    </source>
</reference>
<feature type="coiled-coil region" evidence="1">
    <location>
        <begin position="23"/>
        <end position="81"/>
    </location>
</feature>
<dbReference type="KEGG" id="adin:H7849_07350"/>
<evidence type="ECO:0000256" key="1">
    <source>
        <dbReference type="SAM" id="Coils"/>
    </source>
</evidence>
<dbReference type="EMBL" id="CP060394">
    <property type="protein sequence ID" value="QNI33728.1"/>
    <property type="molecule type" value="Genomic_DNA"/>
</dbReference>
<accession>A0A7G8BMF8</accession>
<dbReference type="RefSeq" id="WP_186745333.1">
    <property type="nucleotide sequence ID" value="NZ_CP060394.1"/>
</dbReference>
<sequence>MTVEGNEMIKRADDKPVCVPWDADALEDALAQTKDEAEAWILARALVIRLIEDTKADAIQAKHLNENQAEVRDQVKAMTETLMRKWMRSAGACRRTKAVAISQ</sequence>
<name>A0A7G8BMF8_9BACT</name>